<accession>A0A0X8JME3</accession>
<protein>
    <recommendedName>
        <fullName evidence="11">Fluoride-specific ion channel FluC</fullName>
    </recommendedName>
</protein>
<evidence type="ECO:0000256" key="10">
    <source>
        <dbReference type="ARBA" id="ARBA00035585"/>
    </source>
</evidence>
<dbReference type="GO" id="GO:0046872">
    <property type="term" value="F:metal ion binding"/>
    <property type="evidence" value="ECO:0007669"/>
    <property type="project" value="UniProtKB-KW"/>
</dbReference>
<keyword evidence="11" id="KW-0813">Transport</keyword>
<keyword evidence="13" id="KW-1185">Reference proteome</keyword>
<evidence type="ECO:0000256" key="11">
    <source>
        <dbReference type="HAMAP-Rule" id="MF_00454"/>
    </source>
</evidence>
<proteinExistence type="inferred from homology"/>
<evidence type="ECO:0000256" key="5">
    <source>
        <dbReference type="ARBA" id="ARBA00022989"/>
    </source>
</evidence>
<dbReference type="HAMAP" id="MF_00454">
    <property type="entry name" value="FluC"/>
    <property type="match status" value="1"/>
</dbReference>
<evidence type="ECO:0000256" key="2">
    <source>
        <dbReference type="ARBA" id="ARBA00022475"/>
    </source>
</evidence>
<feature type="binding site" evidence="11">
    <location>
        <position position="74"/>
    </location>
    <ligand>
        <name>Na(+)</name>
        <dbReference type="ChEBI" id="CHEBI:29101"/>
        <note>structural</note>
    </ligand>
</feature>
<feature type="transmembrane region" description="Helical" evidence="11">
    <location>
        <begin position="64"/>
        <end position="83"/>
    </location>
</feature>
<keyword evidence="6 11" id="KW-0406">Ion transport</keyword>
<evidence type="ECO:0000256" key="1">
    <source>
        <dbReference type="ARBA" id="ARBA00004651"/>
    </source>
</evidence>
<dbReference type="GO" id="GO:0062054">
    <property type="term" value="F:fluoride channel activity"/>
    <property type="evidence" value="ECO:0007669"/>
    <property type="project" value="UniProtKB-UniRule"/>
</dbReference>
<keyword evidence="11" id="KW-0915">Sodium</keyword>
<keyword evidence="2 11" id="KW-1003">Cell membrane</keyword>
<dbReference type="Pfam" id="PF02537">
    <property type="entry name" value="CRCB"/>
    <property type="match status" value="1"/>
</dbReference>
<dbReference type="GO" id="GO:0005886">
    <property type="term" value="C:plasma membrane"/>
    <property type="evidence" value="ECO:0007669"/>
    <property type="project" value="UniProtKB-SubCell"/>
</dbReference>
<dbReference type="AlphaFoldDB" id="A0A0X8JME3"/>
<dbReference type="PANTHER" id="PTHR28259">
    <property type="entry name" value="FLUORIDE EXPORT PROTEIN 1-RELATED"/>
    <property type="match status" value="1"/>
</dbReference>
<feature type="transmembrane region" description="Helical" evidence="11">
    <location>
        <begin position="32"/>
        <end position="57"/>
    </location>
</feature>
<keyword evidence="8 11" id="KW-0407">Ion channel</keyword>
<dbReference type="EMBL" id="CP014229">
    <property type="protein sequence ID" value="AMD91427.1"/>
    <property type="molecule type" value="Genomic_DNA"/>
</dbReference>
<comment type="similarity">
    <text evidence="9 11">Belongs to the fluoride channel Fluc/FEX (TC 1.A.43) family.</text>
</comment>
<organism evidence="12 13">
    <name type="scientific">Desulfovibrio fairfieldensis</name>
    <dbReference type="NCBI Taxonomy" id="44742"/>
    <lineage>
        <taxon>Bacteria</taxon>
        <taxon>Pseudomonadati</taxon>
        <taxon>Thermodesulfobacteriota</taxon>
        <taxon>Desulfovibrionia</taxon>
        <taxon>Desulfovibrionales</taxon>
        <taxon>Desulfovibrionaceae</taxon>
        <taxon>Desulfovibrio</taxon>
    </lineage>
</organism>
<dbReference type="KEGG" id="dfi:AXF13_15540"/>
<dbReference type="NCBIfam" id="TIGR00494">
    <property type="entry name" value="crcB"/>
    <property type="match status" value="1"/>
</dbReference>
<comment type="catalytic activity">
    <reaction evidence="10">
        <text>fluoride(in) = fluoride(out)</text>
        <dbReference type="Rhea" id="RHEA:76159"/>
        <dbReference type="ChEBI" id="CHEBI:17051"/>
    </reaction>
    <physiologicalReaction direction="left-to-right" evidence="10">
        <dbReference type="Rhea" id="RHEA:76160"/>
    </physiologicalReaction>
</comment>
<evidence type="ECO:0000256" key="9">
    <source>
        <dbReference type="ARBA" id="ARBA00035120"/>
    </source>
</evidence>
<keyword evidence="3" id="KW-0997">Cell inner membrane</keyword>
<keyword evidence="4 11" id="KW-0812">Transmembrane</keyword>
<comment type="activity regulation">
    <text evidence="11">Na(+) is not transported, but it plays an essential structural role and its presence is essential for fluoride channel function.</text>
</comment>
<evidence type="ECO:0000256" key="8">
    <source>
        <dbReference type="ARBA" id="ARBA00023303"/>
    </source>
</evidence>
<dbReference type="STRING" id="44742.AXF13_15540"/>
<reference evidence="13" key="1">
    <citation type="submission" date="2016-02" db="EMBL/GenBank/DDBJ databases">
        <authorList>
            <person name="Holder M.E."/>
            <person name="Ajami N.J."/>
            <person name="Petrosino J.F."/>
        </authorList>
    </citation>
    <scope>NUCLEOTIDE SEQUENCE [LARGE SCALE GENOMIC DNA]</scope>
    <source>
        <strain evidence="13">CCUG 45958</strain>
    </source>
</reference>
<evidence type="ECO:0000313" key="12">
    <source>
        <dbReference type="EMBL" id="AMD91427.1"/>
    </source>
</evidence>
<evidence type="ECO:0000256" key="7">
    <source>
        <dbReference type="ARBA" id="ARBA00023136"/>
    </source>
</evidence>
<comment type="function">
    <text evidence="11">Fluoride-specific ion channel. Important for reducing fluoride concentration in the cell, thus reducing its toxicity.</text>
</comment>
<evidence type="ECO:0000256" key="4">
    <source>
        <dbReference type="ARBA" id="ARBA00022692"/>
    </source>
</evidence>
<keyword evidence="11" id="KW-0479">Metal-binding</keyword>
<dbReference type="RefSeq" id="WP_062254601.1">
    <property type="nucleotide sequence ID" value="NZ_CP014229.1"/>
</dbReference>
<sequence length="127" mass="13334">MIKSILAVCVGASGGATLRWLLGLALNSVFPVIPLGTLAANLLGSYCMGAALGIFYTFPLAPEWRLLCITGFLGALTTFSTFSAEVATLLQAQRFGWACGAITLHVGGSLLMVFLGMGSFALVRRLF</sequence>
<keyword evidence="5 11" id="KW-1133">Transmembrane helix</keyword>
<evidence type="ECO:0000313" key="13">
    <source>
        <dbReference type="Proteomes" id="UP000069241"/>
    </source>
</evidence>
<dbReference type="PANTHER" id="PTHR28259:SF1">
    <property type="entry name" value="FLUORIDE EXPORT PROTEIN 1-RELATED"/>
    <property type="match status" value="1"/>
</dbReference>
<dbReference type="NCBIfam" id="NF010792">
    <property type="entry name" value="PRK14196.1"/>
    <property type="match status" value="1"/>
</dbReference>
<dbReference type="Proteomes" id="UP000069241">
    <property type="component" value="Chromosome"/>
</dbReference>
<evidence type="ECO:0000256" key="3">
    <source>
        <dbReference type="ARBA" id="ARBA00022519"/>
    </source>
</evidence>
<feature type="binding site" evidence="11">
    <location>
        <position position="77"/>
    </location>
    <ligand>
        <name>Na(+)</name>
        <dbReference type="ChEBI" id="CHEBI:29101"/>
        <note>structural</note>
    </ligand>
</feature>
<keyword evidence="7 11" id="KW-0472">Membrane</keyword>
<feature type="transmembrane region" description="Helical" evidence="11">
    <location>
        <begin position="95"/>
        <end position="123"/>
    </location>
</feature>
<dbReference type="GO" id="GO:0140114">
    <property type="term" value="P:cellular detoxification of fluoride"/>
    <property type="evidence" value="ECO:0007669"/>
    <property type="project" value="UniProtKB-UniRule"/>
</dbReference>
<dbReference type="InterPro" id="IPR003691">
    <property type="entry name" value="FluC"/>
</dbReference>
<gene>
    <name evidence="11" type="primary">fluC</name>
    <name evidence="11" type="synonym">crcB</name>
    <name evidence="12" type="ORF">AXF13_15540</name>
</gene>
<evidence type="ECO:0000256" key="6">
    <source>
        <dbReference type="ARBA" id="ARBA00023065"/>
    </source>
</evidence>
<name>A0A0X8JME3_9BACT</name>
<comment type="subcellular location">
    <subcellularLocation>
        <location evidence="1 11">Cell membrane</location>
        <topology evidence="1 11">Multi-pass membrane protein</topology>
    </subcellularLocation>
</comment>